<reference evidence="1" key="1">
    <citation type="submission" date="2013-11" db="EMBL/GenBank/DDBJ databases">
        <title>The Genome Sequence of Phytophthora parasitica CJ02B3.</title>
        <authorList>
            <consortium name="The Broad Institute Genomics Platform"/>
            <person name="Russ C."/>
            <person name="Tyler B."/>
            <person name="Panabieres F."/>
            <person name="Shan W."/>
            <person name="Tripathy S."/>
            <person name="Grunwald N."/>
            <person name="Machado M."/>
            <person name="Johnson C.S."/>
            <person name="Arredondo F."/>
            <person name="Hong C."/>
            <person name="Coffey M."/>
            <person name="Young S.K."/>
            <person name="Zeng Q."/>
            <person name="Gargeya S."/>
            <person name="Fitzgerald M."/>
            <person name="Abouelleil A."/>
            <person name="Alvarado L."/>
            <person name="Chapman S.B."/>
            <person name="Gainer-Dewar J."/>
            <person name="Goldberg J."/>
            <person name="Griggs A."/>
            <person name="Gujja S."/>
            <person name="Hansen M."/>
            <person name="Howarth C."/>
            <person name="Imamovic A."/>
            <person name="Ireland A."/>
            <person name="Larimer J."/>
            <person name="McCowan C."/>
            <person name="Murphy C."/>
            <person name="Pearson M."/>
            <person name="Poon T.W."/>
            <person name="Priest M."/>
            <person name="Roberts A."/>
            <person name="Saif S."/>
            <person name="Shea T."/>
            <person name="Sykes S."/>
            <person name="Wortman J."/>
            <person name="Nusbaum C."/>
            <person name="Birren B."/>
        </authorList>
    </citation>
    <scope>NUCLEOTIDE SEQUENCE [LARGE SCALE GENOMIC DNA]</scope>
    <source>
        <strain evidence="1">CJ02B3</strain>
    </source>
</reference>
<gene>
    <name evidence="1" type="ORF">L915_06163</name>
</gene>
<protein>
    <submittedName>
        <fullName evidence="1">Uncharacterized protein</fullName>
    </submittedName>
</protein>
<dbReference type="EMBL" id="KI685608">
    <property type="protein sequence ID" value="ETK89970.1"/>
    <property type="molecule type" value="Genomic_DNA"/>
</dbReference>
<sequence>RKALAPEAPIVTRVEECLAAAQICTADLLAWSMALNEEAAVPAQEQEQTEEKTHTCREYYHLLAVIDELIVLNKVMAAHLTIVTIMS</sequence>
<name>W2H5V1_PHYNI</name>
<accession>W2H5V1</accession>
<dbReference type="AlphaFoldDB" id="W2H5V1"/>
<evidence type="ECO:0000313" key="1">
    <source>
        <dbReference type="EMBL" id="ETK89970.1"/>
    </source>
</evidence>
<dbReference type="Proteomes" id="UP000053236">
    <property type="component" value="Unassembled WGS sequence"/>
</dbReference>
<feature type="non-terminal residue" evidence="1">
    <location>
        <position position="1"/>
    </location>
</feature>
<proteinExistence type="predicted"/>
<organism evidence="1">
    <name type="scientific">Phytophthora nicotianae</name>
    <name type="common">Potato buckeye rot agent</name>
    <name type="synonym">Phytophthora parasitica</name>
    <dbReference type="NCBI Taxonomy" id="4792"/>
    <lineage>
        <taxon>Eukaryota</taxon>
        <taxon>Sar</taxon>
        <taxon>Stramenopiles</taxon>
        <taxon>Oomycota</taxon>
        <taxon>Peronosporomycetes</taxon>
        <taxon>Peronosporales</taxon>
        <taxon>Peronosporaceae</taxon>
        <taxon>Phytophthora</taxon>
    </lineage>
</organism>